<keyword evidence="3" id="KW-1185">Reference proteome</keyword>
<name>A0A4Q5LS94_9SPHI</name>
<dbReference type="PANTHER" id="PTHR47163">
    <property type="entry name" value="DDE_TNP_IS1595 DOMAIN-CONTAINING PROTEIN"/>
    <property type="match status" value="1"/>
</dbReference>
<evidence type="ECO:0000259" key="1">
    <source>
        <dbReference type="SMART" id="SM01126"/>
    </source>
</evidence>
<dbReference type="InterPro" id="IPR053164">
    <property type="entry name" value="IS1016-like_transposase"/>
</dbReference>
<protein>
    <submittedName>
        <fullName evidence="2">IS1595 family transposase</fullName>
    </submittedName>
</protein>
<evidence type="ECO:0000313" key="2">
    <source>
        <dbReference type="EMBL" id="RYU92239.1"/>
    </source>
</evidence>
<accession>A0A4Q5LS94</accession>
<dbReference type="OrthoDB" id="9783459at2"/>
<proteinExistence type="predicted"/>
<dbReference type="RefSeq" id="WP_129874967.1">
    <property type="nucleotide sequence ID" value="NZ_SEWG01000001.1"/>
</dbReference>
<organism evidence="2 3">
    <name type="scientific">Mucilaginibacter terrigena</name>
    <dbReference type="NCBI Taxonomy" id="2492395"/>
    <lineage>
        <taxon>Bacteria</taxon>
        <taxon>Pseudomonadati</taxon>
        <taxon>Bacteroidota</taxon>
        <taxon>Sphingobacteriia</taxon>
        <taxon>Sphingobacteriales</taxon>
        <taxon>Sphingobacteriaceae</taxon>
        <taxon>Mucilaginibacter</taxon>
    </lineage>
</organism>
<dbReference type="AlphaFoldDB" id="A0A4Q5LS94"/>
<feature type="domain" description="ISXO2-like transposase" evidence="1">
    <location>
        <begin position="130"/>
        <end position="281"/>
    </location>
</feature>
<dbReference type="Pfam" id="PF12762">
    <property type="entry name" value="DDE_Tnp_IS1595"/>
    <property type="match status" value="1"/>
</dbReference>
<dbReference type="InterPro" id="IPR024442">
    <property type="entry name" value="Transposase_Zn_ribbon"/>
</dbReference>
<dbReference type="NCBIfam" id="NF033547">
    <property type="entry name" value="transpos_IS1595"/>
    <property type="match status" value="1"/>
</dbReference>
<dbReference type="Pfam" id="PF12760">
    <property type="entry name" value="Zn_ribbon_IS1595"/>
    <property type="match status" value="1"/>
</dbReference>
<comment type="caution">
    <text evidence="2">The sequence shown here is derived from an EMBL/GenBank/DDBJ whole genome shotgun (WGS) entry which is preliminary data.</text>
</comment>
<dbReference type="EMBL" id="SEWG01000001">
    <property type="protein sequence ID" value="RYU92239.1"/>
    <property type="molecule type" value="Genomic_DNA"/>
</dbReference>
<dbReference type="SMART" id="SM01126">
    <property type="entry name" value="DDE_Tnp_IS1595"/>
    <property type="match status" value="1"/>
</dbReference>
<evidence type="ECO:0000313" key="3">
    <source>
        <dbReference type="Proteomes" id="UP000293331"/>
    </source>
</evidence>
<sequence>MANTSTILDLVKKFPDEKSCHQYLAATRWDTGEITCPHENCGHDQYYVFTDGIRYKCKECNRLFTAKTKSFMEGSKLASIKWILAMYLITHKKGISSIQLGKDIGVTQKTAWFLLHRIRNALCHEPDKQNLDGVVEIDETFVGGKNKNRHYCRRVNYKEVTGRTYPDKTTVFGMYERGTGQVRAMVISRRQLKELARVITYNIKPGATLMTDDWIGYRGVDKIYNRRVIDHGKWIYADGEITTNRIENFWSHLKRGLHGTYIRVTPKHLNKYVNEFVYRFNSRTLDSQQQIDGIIKRMVCRLKYKELKAA</sequence>
<dbReference type="PANTHER" id="PTHR47163:SF2">
    <property type="entry name" value="SI:DKEY-17M8.2"/>
    <property type="match status" value="1"/>
</dbReference>
<dbReference type="Proteomes" id="UP000293331">
    <property type="component" value="Unassembled WGS sequence"/>
</dbReference>
<dbReference type="InterPro" id="IPR024445">
    <property type="entry name" value="Tnp_ISXO2-like"/>
</dbReference>
<gene>
    <name evidence="2" type="ORF">EWM62_02045</name>
</gene>
<reference evidence="2 3" key="1">
    <citation type="submission" date="2019-02" db="EMBL/GenBank/DDBJ databases">
        <title>Bacterial novel species Mucilaginibacter sp. 17JY9-4 isolated from soil.</title>
        <authorList>
            <person name="Jung H.-Y."/>
        </authorList>
    </citation>
    <scope>NUCLEOTIDE SEQUENCE [LARGE SCALE GENOMIC DNA]</scope>
    <source>
        <strain evidence="2 3">17JY9-4</strain>
    </source>
</reference>